<sequence>MPTKQVNYRNDKAVLMKVYVEKSKKKRSSTSSLIQQHHHHHHHHHHYHIHHTVAQEVVDGSSCNSNKGYYDRRLRLLMYSRILRNSARGGASPLPLLPNYSQNNNIQIPTQMNSSKKKPKHAGASACFGNWKLLIPSFLRSWSNEQKKEKKKQRISGNGFKKLQVSKGKGFIPKFISIWKCA</sequence>
<dbReference type="EMBL" id="CASHSV030000409">
    <property type="protein sequence ID" value="CAJ2663942.1"/>
    <property type="molecule type" value="Genomic_DNA"/>
</dbReference>
<comment type="caution">
    <text evidence="1">The sequence shown here is derived from an EMBL/GenBank/DDBJ whole genome shotgun (WGS) entry which is preliminary data.</text>
</comment>
<protein>
    <submittedName>
        <fullName evidence="1">Uncharacterized protein</fullName>
    </submittedName>
</protein>
<organism evidence="1 2">
    <name type="scientific">Trifolium pratense</name>
    <name type="common">Red clover</name>
    <dbReference type="NCBI Taxonomy" id="57577"/>
    <lineage>
        <taxon>Eukaryota</taxon>
        <taxon>Viridiplantae</taxon>
        <taxon>Streptophyta</taxon>
        <taxon>Embryophyta</taxon>
        <taxon>Tracheophyta</taxon>
        <taxon>Spermatophyta</taxon>
        <taxon>Magnoliopsida</taxon>
        <taxon>eudicotyledons</taxon>
        <taxon>Gunneridae</taxon>
        <taxon>Pentapetalae</taxon>
        <taxon>rosids</taxon>
        <taxon>fabids</taxon>
        <taxon>Fabales</taxon>
        <taxon>Fabaceae</taxon>
        <taxon>Papilionoideae</taxon>
        <taxon>50 kb inversion clade</taxon>
        <taxon>NPAAA clade</taxon>
        <taxon>Hologalegina</taxon>
        <taxon>IRL clade</taxon>
        <taxon>Trifolieae</taxon>
        <taxon>Trifolium</taxon>
    </lineage>
</organism>
<gene>
    <name evidence="1" type="ORF">MILVUS5_LOCUS29273</name>
</gene>
<evidence type="ECO:0000313" key="1">
    <source>
        <dbReference type="EMBL" id="CAJ2663942.1"/>
    </source>
</evidence>
<reference evidence="1" key="1">
    <citation type="submission" date="2023-10" db="EMBL/GenBank/DDBJ databases">
        <authorList>
            <person name="Rodriguez Cubillos JULIANA M."/>
            <person name="De Vega J."/>
        </authorList>
    </citation>
    <scope>NUCLEOTIDE SEQUENCE</scope>
</reference>
<dbReference type="Proteomes" id="UP001177021">
    <property type="component" value="Unassembled WGS sequence"/>
</dbReference>
<name>A0ACB0L5S2_TRIPR</name>
<keyword evidence="2" id="KW-1185">Reference proteome</keyword>
<evidence type="ECO:0000313" key="2">
    <source>
        <dbReference type="Proteomes" id="UP001177021"/>
    </source>
</evidence>
<accession>A0ACB0L5S2</accession>
<proteinExistence type="predicted"/>